<dbReference type="GO" id="GO:0032259">
    <property type="term" value="P:methylation"/>
    <property type="evidence" value="ECO:0007669"/>
    <property type="project" value="UniProtKB-KW"/>
</dbReference>
<dbReference type="RefSeq" id="WP_079544206.1">
    <property type="nucleotide sequence ID" value="NZ_LT670844.1"/>
</dbReference>
<evidence type="ECO:0000313" key="14">
    <source>
        <dbReference type="EMBL" id="SHL91672.1"/>
    </source>
</evidence>
<dbReference type="GO" id="GO:0008168">
    <property type="term" value="F:methyltransferase activity"/>
    <property type="evidence" value="ECO:0007669"/>
    <property type="project" value="UniProtKB-KW"/>
</dbReference>
<organism evidence="14 15">
    <name type="scientific">Bradyrhizobium lablabi</name>
    <dbReference type="NCBI Taxonomy" id="722472"/>
    <lineage>
        <taxon>Bacteria</taxon>
        <taxon>Pseudomonadati</taxon>
        <taxon>Pseudomonadota</taxon>
        <taxon>Alphaproteobacteria</taxon>
        <taxon>Hyphomicrobiales</taxon>
        <taxon>Nitrobacteraceae</taxon>
        <taxon>Bradyrhizobium</taxon>
    </lineage>
</organism>
<evidence type="ECO:0000256" key="6">
    <source>
        <dbReference type="ARBA" id="ARBA00022679"/>
    </source>
</evidence>
<keyword evidence="6 14" id="KW-0808">Transferase</keyword>
<gene>
    <name evidence="14" type="ORF">SAMN05444159_7180</name>
</gene>
<sequence length="262" mass="29779">MTQTHTVSPEIRGNPITRFTAFLYGLAAYLVFFVSFLYAIGFVSGLVVPKTIDKTIDAGPVAPVTEALIVNVVLMSVFALQHSVMARRQFKQWWTQYVPKSVERSTYVLFASLALILLFWQWRPIPTVVSQIDDPQIAMVITGLSMVGWLIVLTSTFLINHFELFGLHQVANNLAGNPMPAPRFRTPLFYKFVRHPIYLGFIIAFWAAPTMTVGHLLFATVTTAYILVGIALEERDLVDLFGDDYRRYKDRVSMLVPWRRSN</sequence>
<dbReference type="Proteomes" id="UP000189935">
    <property type="component" value="Chromosome I"/>
</dbReference>
<evidence type="ECO:0000313" key="15">
    <source>
        <dbReference type="Proteomes" id="UP000189935"/>
    </source>
</evidence>
<comment type="catalytic activity">
    <reaction evidence="11">
        <text>methanethiol + S-adenosyl-L-methionine = dimethyl sulfide + S-adenosyl-L-homocysteine + H(+)</text>
        <dbReference type="Rhea" id="RHEA:50428"/>
        <dbReference type="ChEBI" id="CHEBI:15378"/>
        <dbReference type="ChEBI" id="CHEBI:16007"/>
        <dbReference type="ChEBI" id="CHEBI:17437"/>
        <dbReference type="ChEBI" id="CHEBI:57856"/>
        <dbReference type="ChEBI" id="CHEBI:59789"/>
        <dbReference type="EC" id="2.1.1.334"/>
    </reaction>
</comment>
<evidence type="ECO:0000259" key="13">
    <source>
        <dbReference type="Pfam" id="PF07298"/>
    </source>
</evidence>
<evidence type="ECO:0000256" key="4">
    <source>
        <dbReference type="ARBA" id="ARBA00012149"/>
    </source>
</evidence>
<feature type="transmembrane region" description="Helical" evidence="12">
    <location>
        <begin position="68"/>
        <end position="86"/>
    </location>
</feature>
<evidence type="ECO:0000256" key="10">
    <source>
        <dbReference type="ARBA" id="ARBA00023136"/>
    </source>
</evidence>
<dbReference type="InterPro" id="IPR054700">
    <property type="entry name" value="MddA"/>
</dbReference>
<comment type="subcellular location">
    <subcellularLocation>
        <location evidence="2">Membrane</location>
        <topology evidence="2">Multi-pass membrane protein</topology>
    </subcellularLocation>
</comment>
<reference evidence="14 15" key="1">
    <citation type="submission" date="2016-11" db="EMBL/GenBank/DDBJ databases">
        <authorList>
            <person name="Jaros S."/>
            <person name="Januszkiewicz K."/>
            <person name="Wedrychowicz H."/>
        </authorList>
    </citation>
    <scope>NUCLEOTIDE SEQUENCE [LARGE SCALE GENOMIC DNA]</scope>
    <source>
        <strain evidence="14 15">GAS499</strain>
    </source>
</reference>
<evidence type="ECO:0000256" key="2">
    <source>
        <dbReference type="ARBA" id="ARBA00004141"/>
    </source>
</evidence>
<evidence type="ECO:0000256" key="9">
    <source>
        <dbReference type="ARBA" id="ARBA00022989"/>
    </source>
</evidence>
<comment type="function">
    <text evidence="1">Catalyzes the methylation of methanethiol (MeSH) to yield dimethylsulphide (DMS).</text>
</comment>
<keyword evidence="5 14" id="KW-0489">Methyltransferase</keyword>
<dbReference type="EMBL" id="LT670844">
    <property type="protein sequence ID" value="SHL91672.1"/>
    <property type="molecule type" value="Genomic_DNA"/>
</dbReference>
<dbReference type="PANTHER" id="PTHR31040">
    <property type="entry name" value="NURIM"/>
    <property type="match status" value="1"/>
</dbReference>
<feature type="transmembrane region" description="Helical" evidence="12">
    <location>
        <begin position="107"/>
        <end position="125"/>
    </location>
</feature>
<evidence type="ECO:0000256" key="7">
    <source>
        <dbReference type="ARBA" id="ARBA00022691"/>
    </source>
</evidence>
<accession>A0A1M7EIS5</accession>
<keyword evidence="7" id="KW-0949">S-adenosyl-L-methionine</keyword>
<keyword evidence="9 12" id="KW-1133">Transmembrane helix</keyword>
<feature type="transmembrane region" description="Helical" evidence="12">
    <location>
        <begin position="137"/>
        <end position="159"/>
    </location>
</feature>
<evidence type="ECO:0000256" key="11">
    <source>
        <dbReference type="ARBA" id="ARBA00048134"/>
    </source>
</evidence>
<dbReference type="Gene3D" id="1.20.120.1630">
    <property type="match status" value="1"/>
</dbReference>
<dbReference type="NCBIfam" id="NF045656">
    <property type="entry name" value="MeththiolMtaseMddA"/>
    <property type="match status" value="1"/>
</dbReference>
<comment type="similarity">
    <text evidence="3">Belongs to the nurim family.</text>
</comment>
<proteinExistence type="inferred from homology"/>
<evidence type="ECO:0000256" key="8">
    <source>
        <dbReference type="ARBA" id="ARBA00022692"/>
    </source>
</evidence>
<dbReference type="InterPro" id="IPR033580">
    <property type="entry name" value="Nurim-like"/>
</dbReference>
<protein>
    <recommendedName>
        <fullName evidence="4">methanethiol S-methyltransferase</fullName>
        <ecNumber evidence="4">2.1.1.334</ecNumber>
    </recommendedName>
</protein>
<keyword evidence="8 12" id="KW-0812">Transmembrane</keyword>
<keyword evidence="10 12" id="KW-0472">Membrane</keyword>
<evidence type="ECO:0000256" key="12">
    <source>
        <dbReference type="SAM" id="Phobius"/>
    </source>
</evidence>
<name>A0A1M7EIS5_9BRAD</name>
<evidence type="ECO:0000256" key="1">
    <source>
        <dbReference type="ARBA" id="ARBA00002096"/>
    </source>
</evidence>
<dbReference type="EC" id="2.1.1.334" evidence="4"/>
<evidence type="ECO:0000256" key="3">
    <source>
        <dbReference type="ARBA" id="ARBA00010631"/>
    </source>
</evidence>
<dbReference type="InterPro" id="IPR009915">
    <property type="entry name" value="NnrU_dom"/>
</dbReference>
<feature type="domain" description="NnrU" evidence="13">
    <location>
        <begin position="73"/>
        <end position="229"/>
    </location>
</feature>
<dbReference type="Pfam" id="PF07298">
    <property type="entry name" value="NnrU"/>
    <property type="match status" value="1"/>
</dbReference>
<dbReference type="PANTHER" id="PTHR31040:SF1">
    <property type="entry name" value="NURIM"/>
    <property type="match status" value="1"/>
</dbReference>
<evidence type="ECO:0000256" key="5">
    <source>
        <dbReference type="ARBA" id="ARBA00022603"/>
    </source>
</evidence>
<dbReference type="AlphaFoldDB" id="A0A1M7EIS5"/>
<feature type="transmembrane region" description="Helical" evidence="12">
    <location>
        <begin position="21"/>
        <end position="48"/>
    </location>
</feature>
<dbReference type="OrthoDB" id="9789029at2"/>
<dbReference type="GO" id="GO:0016020">
    <property type="term" value="C:membrane"/>
    <property type="evidence" value="ECO:0007669"/>
    <property type="project" value="UniProtKB-SubCell"/>
</dbReference>